<keyword evidence="1" id="KW-0812">Transmembrane</keyword>
<dbReference type="Gene3D" id="3.10.450.730">
    <property type="entry name" value="BLIP domain"/>
    <property type="match status" value="1"/>
</dbReference>
<organism evidence="2 3">
    <name type="scientific">Desmonostoc muscorum LEGE 12446</name>
    <dbReference type="NCBI Taxonomy" id="1828758"/>
    <lineage>
        <taxon>Bacteria</taxon>
        <taxon>Bacillati</taxon>
        <taxon>Cyanobacteriota</taxon>
        <taxon>Cyanophyceae</taxon>
        <taxon>Nostocales</taxon>
        <taxon>Nostocaceae</taxon>
        <taxon>Desmonostoc</taxon>
    </lineage>
</organism>
<dbReference type="Proteomes" id="UP000622533">
    <property type="component" value="Unassembled WGS sequence"/>
</dbReference>
<reference evidence="2" key="1">
    <citation type="submission" date="2020-10" db="EMBL/GenBank/DDBJ databases">
        <authorList>
            <person name="Castelo-Branco R."/>
            <person name="Eusebio N."/>
            <person name="Adriana R."/>
            <person name="Vieira A."/>
            <person name="Brugerolle De Fraissinette N."/>
            <person name="Rezende De Castro R."/>
            <person name="Schneider M.P."/>
            <person name="Vasconcelos V."/>
            <person name="Leao P.N."/>
        </authorList>
    </citation>
    <scope>NUCLEOTIDE SEQUENCE</scope>
    <source>
        <strain evidence="2">LEGE 12446</strain>
    </source>
</reference>
<dbReference type="EMBL" id="JADEXS010000491">
    <property type="protein sequence ID" value="MBE9025845.1"/>
    <property type="molecule type" value="Genomic_DNA"/>
</dbReference>
<gene>
    <name evidence="2" type="ORF">IQ276_26535</name>
</gene>
<keyword evidence="1" id="KW-0472">Membrane</keyword>
<evidence type="ECO:0000313" key="2">
    <source>
        <dbReference type="EMBL" id="MBE9025845.1"/>
    </source>
</evidence>
<keyword evidence="1" id="KW-1133">Transmembrane helix</keyword>
<proteinExistence type="predicted"/>
<accession>A0A8J7DFP9</accession>
<evidence type="ECO:0000313" key="3">
    <source>
        <dbReference type="Proteomes" id="UP000622533"/>
    </source>
</evidence>
<comment type="caution">
    <text evidence="2">The sequence shown here is derived from an EMBL/GenBank/DDBJ whole genome shotgun (WGS) entry which is preliminary data.</text>
</comment>
<dbReference type="AlphaFoldDB" id="A0A8J7DFP9"/>
<evidence type="ECO:0000256" key="1">
    <source>
        <dbReference type="SAM" id="Phobius"/>
    </source>
</evidence>
<sequence length="145" mass="15985">MNTWNVSHIASAKQRKLIGYISLSITVIVMLNTSVKIVFTSSPRQTIFELNPPPSACNSCDVIGYDFSQSVLAANQQKSTVQTEARHVSRVEYERLKLGMSLAEVEAILDRGTEINQSTKSATGAMRFCEVWSKTSDACGGRSHR</sequence>
<protein>
    <submittedName>
        <fullName evidence="2">Uncharacterized protein</fullName>
    </submittedName>
</protein>
<name>A0A8J7DFP9_DESMC</name>
<keyword evidence="3" id="KW-1185">Reference proteome</keyword>
<feature type="transmembrane region" description="Helical" evidence="1">
    <location>
        <begin position="17"/>
        <end position="39"/>
    </location>
</feature>